<dbReference type="Pfam" id="PF00188">
    <property type="entry name" value="CAP"/>
    <property type="match status" value="1"/>
</dbReference>
<gene>
    <name evidence="4" type="ORF">KGF57_002902</name>
</gene>
<dbReference type="RefSeq" id="XP_051608729.1">
    <property type="nucleotide sequence ID" value="XM_051752265.1"/>
</dbReference>
<keyword evidence="5" id="KW-1185">Reference proteome</keyword>
<dbReference type="Proteomes" id="UP001204833">
    <property type="component" value="Unassembled WGS sequence"/>
</dbReference>
<dbReference type="InterPro" id="IPR001283">
    <property type="entry name" value="CRISP-related"/>
</dbReference>
<dbReference type="EMBL" id="JAIHNG010000119">
    <property type="protein sequence ID" value="KAI5958094.1"/>
    <property type="molecule type" value="Genomic_DNA"/>
</dbReference>
<dbReference type="InterPro" id="IPR014044">
    <property type="entry name" value="CAP_dom"/>
</dbReference>
<evidence type="ECO:0000256" key="2">
    <source>
        <dbReference type="SAM" id="SignalP"/>
    </source>
</evidence>
<reference evidence="4 5" key="1">
    <citation type="journal article" date="2022" name="DNA Res.">
        <title>Genome analysis of five recently described species of the CUG-Ser clade uncovers Candida theae as a new hybrid lineage with pathogenic potential in the Candida parapsilosis species complex.</title>
        <authorList>
            <person name="Mixao V."/>
            <person name="Del Olmo V."/>
            <person name="Hegedusova E."/>
            <person name="Saus E."/>
            <person name="Pryszcz L."/>
            <person name="Cillingova A."/>
            <person name="Nosek J."/>
            <person name="Gabaldon T."/>
        </authorList>
    </citation>
    <scope>NUCLEOTIDE SEQUENCE [LARGE SCALE GENOMIC DNA]</scope>
    <source>
        <strain evidence="4 5">CBS 12239</strain>
    </source>
</reference>
<dbReference type="CDD" id="cd05384">
    <property type="entry name" value="CAP_PRY1-like"/>
    <property type="match status" value="1"/>
</dbReference>
<feature type="domain" description="SCP" evidence="3">
    <location>
        <begin position="167"/>
        <end position="293"/>
    </location>
</feature>
<dbReference type="Gene3D" id="3.40.33.10">
    <property type="entry name" value="CAP"/>
    <property type="match status" value="1"/>
</dbReference>
<feature type="region of interest" description="Disordered" evidence="1">
    <location>
        <begin position="133"/>
        <end position="164"/>
    </location>
</feature>
<comment type="caution">
    <text evidence="4">The sequence shown here is derived from an EMBL/GenBank/DDBJ whole genome shotgun (WGS) entry which is preliminary data.</text>
</comment>
<evidence type="ECO:0000313" key="4">
    <source>
        <dbReference type="EMBL" id="KAI5958094.1"/>
    </source>
</evidence>
<protein>
    <recommendedName>
        <fullName evidence="3">SCP domain-containing protein</fullName>
    </recommendedName>
</protein>
<organism evidence="4 5">
    <name type="scientific">Candida theae</name>
    <dbReference type="NCBI Taxonomy" id="1198502"/>
    <lineage>
        <taxon>Eukaryota</taxon>
        <taxon>Fungi</taxon>
        <taxon>Dikarya</taxon>
        <taxon>Ascomycota</taxon>
        <taxon>Saccharomycotina</taxon>
        <taxon>Pichiomycetes</taxon>
        <taxon>Debaryomycetaceae</taxon>
        <taxon>Candida/Lodderomyces clade</taxon>
        <taxon>Candida</taxon>
    </lineage>
</organism>
<dbReference type="GeneID" id="76150961"/>
<proteinExistence type="predicted"/>
<keyword evidence="2" id="KW-0732">Signal</keyword>
<dbReference type="SMART" id="SM00198">
    <property type="entry name" value="SCP"/>
    <property type="match status" value="1"/>
</dbReference>
<dbReference type="InterPro" id="IPR035940">
    <property type="entry name" value="CAP_sf"/>
</dbReference>
<dbReference type="PROSITE" id="PS01009">
    <property type="entry name" value="CRISP_1"/>
    <property type="match status" value="1"/>
</dbReference>
<feature type="signal peptide" evidence="2">
    <location>
        <begin position="1"/>
        <end position="20"/>
    </location>
</feature>
<evidence type="ECO:0000256" key="1">
    <source>
        <dbReference type="SAM" id="MobiDB-lite"/>
    </source>
</evidence>
<feature type="compositionally biased region" description="Polar residues" evidence="1">
    <location>
        <begin position="139"/>
        <end position="164"/>
    </location>
</feature>
<evidence type="ECO:0000259" key="3">
    <source>
        <dbReference type="SMART" id="SM00198"/>
    </source>
</evidence>
<dbReference type="InterPro" id="IPR018244">
    <property type="entry name" value="Allrgn_V5/Tpx1_CS"/>
</dbReference>
<feature type="chain" id="PRO_5042225819" description="SCP domain-containing protein" evidence="2">
    <location>
        <begin position="21"/>
        <end position="303"/>
    </location>
</feature>
<dbReference type="GO" id="GO:0005576">
    <property type="term" value="C:extracellular region"/>
    <property type="evidence" value="ECO:0007669"/>
    <property type="project" value="InterPro"/>
</dbReference>
<accession>A0AAD5FYD8</accession>
<dbReference type="PANTHER" id="PTHR10334">
    <property type="entry name" value="CYSTEINE-RICH SECRETORY PROTEIN-RELATED"/>
    <property type="match status" value="1"/>
</dbReference>
<dbReference type="SUPFAM" id="SSF55797">
    <property type="entry name" value="PR-1-like"/>
    <property type="match status" value="1"/>
</dbReference>
<evidence type="ECO:0000313" key="5">
    <source>
        <dbReference type="Proteomes" id="UP001204833"/>
    </source>
</evidence>
<dbReference type="AlphaFoldDB" id="A0AAD5FYD8"/>
<sequence>MFCKLQVTLLFVLIAAVVHSATILVTDVVYVTVQRSAIYNESGVYYTEYPVGNPSPTAISTTTDVALATMANTVEVVQSIEASTLQSSSTSASILSTKASTTSTRAVVTTSATPTTPPPVPVTTKISSSIVAPAPATHVQAQRKPSTLTTKASPSTPTPQVASAEPSFQNEILSAHNAKRAAHGVAALSWSQELYNYAQKVANAYDCSGNLKHTFAPYGENLGVGYSSAQSVVNAWYSEGKNYNYQLATTFDHFTQVVWKSTTLLGCAYKDCSSRGWGMYVICNYKEVGNMRGKGKQNVLPLI</sequence>
<dbReference type="PRINTS" id="PR00837">
    <property type="entry name" value="V5TPXLIKE"/>
</dbReference>
<name>A0AAD5FYD8_9ASCO</name>